<comment type="caution">
    <text evidence="1">The sequence shown here is derived from an EMBL/GenBank/DDBJ whole genome shotgun (WGS) entry which is preliminary data.</text>
</comment>
<dbReference type="AlphaFoldDB" id="A0A9P7GR63"/>
<dbReference type="Proteomes" id="UP000717328">
    <property type="component" value="Unassembled WGS sequence"/>
</dbReference>
<evidence type="ECO:0000313" key="2">
    <source>
        <dbReference type="Proteomes" id="UP000717328"/>
    </source>
</evidence>
<keyword evidence="2" id="KW-1185">Reference proteome</keyword>
<dbReference type="Gene3D" id="3.30.420.40">
    <property type="match status" value="1"/>
</dbReference>
<name>A0A9P7GR63_9AGAR</name>
<protein>
    <submittedName>
        <fullName evidence="1">Uncharacterized protein</fullName>
    </submittedName>
</protein>
<dbReference type="InterPro" id="IPR043129">
    <property type="entry name" value="ATPase_NBD"/>
</dbReference>
<evidence type="ECO:0000313" key="1">
    <source>
        <dbReference type="EMBL" id="KAG5651985.1"/>
    </source>
</evidence>
<dbReference type="EMBL" id="JABCKI010000175">
    <property type="protein sequence ID" value="KAG5651985.1"/>
    <property type="molecule type" value="Genomic_DNA"/>
</dbReference>
<reference evidence="1" key="1">
    <citation type="submission" date="2021-02" db="EMBL/GenBank/DDBJ databases">
        <authorList>
            <person name="Nieuwenhuis M."/>
            <person name="Van De Peppel L.J.J."/>
        </authorList>
    </citation>
    <scope>NUCLEOTIDE SEQUENCE</scope>
    <source>
        <strain evidence="1">D49</strain>
    </source>
</reference>
<reference evidence="1" key="2">
    <citation type="submission" date="2021-10" db="EMBL/GenBank/DDBJ databases">
        <title>Phylogenomics reveals ancestral predisposition of the termite-cultivated fungus Termitomyces towards a domesticated lifestyle.</title>
        <authorList>
            <person name="Auxier B."/>
            <person name="Grum-Grzhimaylo A."/>
            <person name="Cardenas M.E."/>
            <person name="Lodge J.D."/>
            <person name="Laessoe T."/>
            <person name="Pedersen O."/>
            <person name="Smith M.E."/>
            <person name="Kuyper T.W."/>
            <person name="Franco-Molano E.A."/>
            <person name="Baroni T.J."/>
            <person name="Aanen D.K."/>
        </authorList>
    </citation>
    <scope>NUCLEOTIDE SEQUENCE</scope>
    <source>
        <strain evidence="1">D49</strain>
    </source>
</reference>
<dbReference type="SUPFAM" id="SSF53067">
    <property type="entry name" value="Actin-like ATPase domain"/>
    <property type="match status" value="1"/>
</dbReference>
<organism evidence="1 2">
    <name type="scientific">Sphagnurus paluster</name>
    <dbReference type="NCBI Taxonomy" id="117069"/>
    <lineage>
        <taxon>Eukaryota</taxon>
        <taxon>Fungi</taxon>
        <taxon>Dikarya</taxon>
        <taxon>Basidiomycota</taxon>
        <taxon>Agaricomycotina</taxon>
        <taxon>Agaricomycetes</taxon>
        <taxon>Agaricomycetidae</taxon>
        <taxon>Agaricales</taxon>
        <taxon>Tricholomatineae</taxon>
        <taxon>Lyophyllaceae</taxon>
        <taxon>Sphagnurus</taxon>
    </lineage>
</organism>
<proteinExistence type="predicted"/>
<dbReference type="OrthoDB" id="2963168at2759"/>
<accession>A0A9P7GR63</accession>
<gene>
    <name evidence="1" type="ORF">H0H81_006727</name>
</gene>
<sequence>MALFKLHFRPTSHANADATQKIPPLPPNKTIRDVFADFLRYLYKCAQVYIQEAHVKGTELWASFQNRTEFVLTHPNGWEGAQQAQMREAAILAGLIPNTQAGRARVHFVTEGEASLNFCIQSGLTTEAMKVRIIQVFYLVAVDGEFLWHVIFLARQWCADC</sequence>